<name>A0A1X9I9K2_9CAUD</name>
<keyword evidence="2" id="KW-1185">Reference proteome</keyword>
<protein>
    <recommendedName>
        <fullName evidence="3">Capsid and scaffold protein</fullName>
    </recommendedName>
</protein>
<dbReference type="EMBL" id="KX171212">
    <property type="protein sequence ID" value="ANT44785.1"/>
    <property type="molecule type" value="Genomic_DNA"/>
</dbReference>
<accession>A0A1X9I9K2</accession>
<gene>
    <name evidence="1" type="ORF">vB_SscM-1_121</name>
</gene>
<dbReference type="Proteomes" id="UP000224459">
    <property type="component" value="Segment"/>
</dbReference>
<evidence type="ECO:0000313" key="2">
    <source>
        <dbReference type="Proteomes" id="UP000224459"/>
    </source>
</evidence>
<proteinExistence type="predicted"/>
<evidence type="ECO:0008006" key="3">
    <source>
        <dbReference type="Google" id="ProtNLM"/>
    </source>
</evidence>
<organism evidence="1 2">
    <name type="scientific">Staphylococcus phage vB_SscM-1</name>
    <dbReference type="NCBI Taxonomy" id="1868844"/>
    <lineage>
        <taxon>Viruses</taxon>
        <taxon>Duplodnaviria</taxon>
        <taxon>Heunggongvirae</taxon>
        <taxon>Uroviricota</taxon>
        <taxon>Caudoviricetes</taxon>
        <taxon>Herelleviridae</taxon>
        <taxon>Twortvirinae</taxon>
        <taxon>Sciuriunavirus</taxon>
        <taxon>Sciuriunavirus SscM1</taxon>
    </lineage>
</organism>
<evidence type="ECO:0000313" key="1">
    <source>
        <dbReference type="EMBL" id="ANT44785.1"/>
    </source>
</evidence>
<sequence>MSFSFVSIKETDRLKDVYPKINAIGEELSKPNSIYKQLNDLKTTVSKYQTYKLTTDTGQYTSGQVINLDTVQGSKTVYGTITNPPKGLSGEGWISYKESEGSNTTLVNFYPIDSDSIYTKVRKLPKQTQNPNLLHDTTFSGLPMYGSYTLPEGVWWDTNGDRTTVNYPDPTVKYQGINTVRLQDTSTTYPMLRHKGLEVGKDVNIGDKVTLSVYVYTPDKSLFNGNNAYITITGYPGEIGSSNTSLATTTVYESDLENSQWKKLTCTATVPSTVGGSPIQYVSAMLRLSLTKGGFDNGLKVYYALPKLEKGTVATPYVSHPDDKIQFNELWSEWSEQKSKLQSTNDSVTDIHYDNYFKYAWWRDKVGTRTLQDLAYELPQGFHTFYAQRGIPGILPDASIRGMINVDYDEGHIDSKYKFVQMYYMDYFGNFYTQYYDANKGWYEPIKSIGSKELWTGTQDIGSNLNYIFNLQDNINNYDYIEIEYYTNSSSRFTETRKLKVLSNSALAITTTRMDAHDPTGTSISTWQAEFSIDNNTQITAKYCKRILVNASGNSSVLGQNTSGLFTIKRIVGIKE</sequence>
<reference evidence="2" key="1">
    <citation type="submission" date="2016-04" db="EMBL/GenBank/DDBJ databases">
        <authorList>
            <person name="Gasior T."/>
        </authorList>
    </citation>
    <scope>NUCLEOTIDE SEQUENCE [LARGE SCALE GENOMIC DNA]</scope>
</reference>